<gene>
    <name evidence="2" type="ORF">GMARGA_LOCUS36731</name>
</gene>
<dbReference type="Gene3D" id="3.10.20.90">
    <property type="entry name" value="Phosphatidylinositol 3-kinase Catalytic Subunit, Chain A, domain 1"/>
    <property type="match status" value="1"/>
</dbReference>
<dbReference type="PANTHER" id="PTHR10666">
    <property type="entry name" value="UBIQUITIN"/>
    <property type="match status" value="1"/>
</dbReference>
<sequence length="55" mass="6213">NDDMQLFVKALDGKTICVYASPFNTIEYVKHQIEVKVGVPLNQQCLIFAGKQLED</sequence>
<evidence type="ECO:0000259" key="1">
    <source>
        <dbReference type="PROSITE" id="PS50053"/>
    </source>
</evidence>
<accession>A0ABN7WYV6</accession>
<dbReference type="InterPro" id="IPR019956">
    <property type="entry name" value="Ubiquitin_dom"/>
</dbReference>
<dbReference type="PROSITE" id="PS50053">
    <property type="entry name" value="UBIQUITIN_2"/>
    <property type="match status" value="1"/>
</dbReference>
<proteinExistence type="predicted"/>
<dbReference type="InterPro" id="IPR000626">
    <property type="entry name" value="Ubiquitin-like_dom"/>
</dbReference>
<organism evidence="2 3">
    <name type="scientific">Gigaspora margarita</name>
    <dbReference type="NCBI Taxonomy" id="4874"/>
    <lineage>
        <taxon>Eukaryota</taxon>
        <taxon>Fungi</taxon>
        <taxon>Fungi incertae sedis</taxon>
        <taxon>Mucoromycota</taxon>
        <taxon>Glomeromycotina</taxon>
        <taxon>Glomeromycetes</taxon>
        <taxon>Diversisporales</taxon>
        <taxon>Gigasporaceae</taxon>
        <taxon>Gigaspora</taxon>
    </lineage>
</organism>
<comment type="caution">
    <text evidence="2">The sequence shown here is derived from an EMBL/GenBank/DDBJ whole genome shotgun (WGS) entry which is preliminary data.</text>
</comment>
<name>A0ABN7WYV6_GIGMA</name>
<reference evidence="2 3" key="1">
    <citation type="submission" date="2021-06" db="EMBL/GenBank/DDBJ databases">
        <authorList>
            <person name="Kallberg Y."/>
            <person name="Tangrot J."/>
            <person name="Rosling A."/>
        </authorList>
    </citation>
    <scope>NUCLEOTIDE SEQUENCE [LARGE SCALE GENOMIC DNA]</scope>
    <source>
        <strain evidence="2 3">120-4 pot B 10/14</strain>
    </source>
</reference>
<dbReference type="PRINTS" id="PR00348">
    <property type="entry name" value="UBIQUITIN"/>
</dbReference>
<keyword evidence="3" id="KW-1185">Reference proteome</keyword>
<protein>
    <submittedName>
        <fullName evidence="2">22479_t:CDS:1</fullName>
    </submittedName>
</protein>
<dbReference type="Pfam" id="PF00240">
    <property type="entry name" value="ubiquitin"/>
    <property type="match status" value="1"/>
</dbReference>
<evidence type="ECO:0000313" key="2">
    <source>
        <dbReference type="EMBL" id="CAG8843797.1"/>
    </source>
</evidence>
<dbReference type="Proteomes" id="UP000789901">
    <property type="component" value="Unassembled WGS sequence"/>
</dbReference>
<dbReference type="EMBL" id="CAJVQB010073611">
    <property type="protein sequence ID" value="CAG8843797.1"/>
    <property type="molecule type" value="Genomic_DNA"/>
</dbReference>
<feature type="non-terminal residue" evidence="2">
    <location>
        <position position="55"/>
    </location>
</feature>
<dbReference type="InterPro" id="IPR050158">
    <property type="entry name" value="Ubiquitin_ubiquitin-like"/>
</dbReference>
<dbReference type="SUPFAM" id="SSF54236">
    <property type="entry name" value="Ubiquitin-like"/>
    <property type="match status" value="1"/>
</dbReference>
<dbReference type="InterPro" id="IPR029071">
    <property type="entry name" value="Ubiquitin-like_domsf"/>
</dbReference>
<evidence type="ECO:0000313" key="3">
    <source>
        <dbReference type="Proteomes" id="UP000789901"/>
    </source>
</evidence>
<feature type="non-terminal residue" evidence="2">
    <location>
        <position position="1"/>
    </location>
</feature>
<feature type="domain" description="Ubiquitin-like" evidence="1">
    <location>
        <begin position="4"/>
        <end position="55"/>
    </location>
</feature>